<dbReference type="InterPro" id="IPR002110">
    <property type="entry name" value="Ankyrin_rpt"/>
</dbReference>
<gene>
    <name evidence="12" type="primary">LOC103177477</name>
</gene>
<comment type="similarity">
    <text evidence="3">Belongs to the ankyrin SOCS box (ASB) family.</text>
</comment>
<dbReference type="AlphaFoldDB" id="A0A4W3I0Y8"/>
<keyword evidence="6" id="KW-0256">Endoplasmic reticulum</keyword>
<keyword evidence="4" id="KW-0677">Repeat</keyword>
<evidence type="ECO:0000256" key="10">
    <source>
        <dbReference type="SAM" id="Phobius"/>
    </source>
</evidence>
<evidence type="ECO:0000256" key="2">
    <source>
        <dbReference type="ARBA" id="ARBA00004906"/>
    </source>
</evidence>
<evidence type="ECO:0000313" key="13">
    <source>
        <dbReference type="Proteomes" id="UP000314986"/>
    </source>
</evidence>
<protein>
    <recommendedName>
        <fullName evidence="8">Ankyrin repeat and SOCS box protein 11</fullName>
    </recommendedName>
</protein>
<feature type="repeat" description="ANK" evidence="9">
    <location>
        <begin position="226"/>
        <end position="258"/>
    </location>
</feature>
<name>A0A4W3I0Y8_CALMI</name>
<dbReference type="GeneTree" id="ENSGT00940000160592"/>
<reference evidence="12" key="5">
    <citation type="submission" date="2025-09" db="UniProtKB">
        <authorList>
            <consortium name="Ensembl"/>
        </authorList>
    </citation>
    <scope>IDENTIFICATION</scope>
</reference>
<dbReference type="Ensembl" id="ENSCMIT00000022734.1">
    <property type="protein sequence ID" value="ENSCMIP00000022347.1"/>
    <property type="gene ID" value="ENSCMIG00000010089.1"/>
</dbReference>
<evidence type="ECO:0000256" key="8">
    <source>
        <dbReference type="ARBA" id="ARBA00044976"/>
    </source>
</evidence>
<proteinExistence type="inferred from homology"/>
<dbReference type="PROSITE" id="PS50225">
    <property type="entry name" value="SOCS"/>
    <property type="match status" value="1"/>
</dbReference>
<evidence type="ECO:0000256" key="3">
    <source>
        <dbReference type="ARBA" id="ARBA00005949"/>
    </source>
</evidence>
<keyword evidence="7 9" id="KW-0040">ANK repeat</keyword>
<accession>A0A4W3I0Y8</accession>
<keyword evidence="10" id="KW-0812">Transmembrane</keyword>
<dbReference type="InterPro" id="IPR036036">
    <property type="entry name" value="SOCS_box-like_dom_sf"/>
</dbReference>
<dbReference type="PANTHER" id="PTHR24136:SF14">
    <property type="entry name" value="ANKYRIN REPEAT AND SOCS BOX PROTEIN 11"/>
    <property type="match status" value="1"/>
</dbReference>
<dbReference type="Pfam" id="PF07525">
    <property type="entry name" value="SOCS_box"/>
    <property type="match status" value="1"/>
</dbReference>
<dbReference type="InterPro" id="IPR001496">
    <property type="entry name" value="SOCS_box"/>
</dbReference>
<evidence type="ECO:0000256" key="9">
    <source>
        <dbReference type="PROSITE-ProRule" id="PRU00023"/>
    </source>
</evidence>
<keyword evidence="5" id="KW-0833">Ubl conjugation pathway</keyword>
<dbReference type="UniPathway" id="UPA00143"/>
<comment type="subcellular location">
    <subcellularLocation>
        <location evidence="1">Endoplasmic reticulum</location>
    </subcellularLocation>
</comment>
<keyword evidence="13" id="KW-1185">Reference proteome</keyword>
<dbReference type="GO" id="GO:0035556">
    <property type="term" value="P:intracellular signal transduction"/>
    <property type="evidence" value="ECO:0007669"/>
    <property type="project" value="InterPro"/>
</dbReference>
<keyword evidence="10" id="KW-0472">Membrane</keyword>
<feature type="repeat" description="ANK" evidence="9">
    <location>
        <begin position="96"/>
        <end position="128"/>
    </location>
</feature>
<evidence type="ECO:0000256" key="4">
    <source>
        <dbReference type="ARBA" id="ARBA00022737"/>
    </source>
</evidence>
<evidence type="ECO:0000256" key="7">
    <source>
        <dbReference type="ARBA" id="ARBA00023043"/>
    </source>
</evidence>
<dbReference type="PROSITE" id="PS50088">
    <property type="entry name" value="ANK_REPEAT"/>
    <property type="match status" value="4"/>
</dbReference>
<dbReference type="GO" id="GO:0005783">
    <property type="term" value="C:endoplasmic reticulum"/>
    <property type="evidence" value="ECO:0007669"/>
    <property type="project" value="UniProtKB-SubCell"/>
</dbReference>
<feature type="domain" description="SOCS box" evidence="11">
    <location>
        <begin position="278"/>
        <end position="322"/>
    </location>
</feature>
<evidence type="ECO:0000256" key="1">
    <source>
        <dbReference type="ARBA" id="ARBA00004240"/>
    </source>
</evidence>
<evidence type="ECO:0000256" key="5">
    <source>
        <dbReference type="ARBA" id="ARBA00022786"/>
    </source>
</evidence>
<dbReference type="FunFam" id="1.10.750.20:FF:000001">
    <property type="entry name" value="Ankyrin repeat and SOCS box containing 1"/>
    <property type="match status" value="1"/>
</dbReference>
<organism evidence="12 13">
    <name type="scientific">Callorhinchus milii</name>
    <name type="common">Ghost shark</name>
    <dbReference type="NCBI Taxonomy" id="7868"/>
    <lineage>
        <taxon>Eukaryota</taxon>
        <taxon>Metazoa</taxon>
        <taxon>Chordata</taxon>
        <taxon>Craniata</taxon>
        <taxon>Vertebrata</taxon>
        <taxon>Chondrichthyes</taxon>
        <taxon>Holocephali</taxon>
        <taxon>Chimaeriformes</taxon>
        <taxon>Callorhinchidae</taxon>
        <taxon>Callorhinchus</taxon>
    </lineage>
</organism>
<dbReference type="Proteomes" id="UP000314986">
    <property type="component" value="Unassembled WGS sequence"/>
</dbReference>
<dbReference type="SMART" id="SM00248">
    <property type="entry name" value="ANK"/>
    <property type="match status" value="6"/>
</dbReference>
<dbReference type="GO" id="GO:0045732">
    <property type="term" value="P:positive regulation of protein catabolic process"/>
    <property type="evidence" value="ECO:0007669"/>
    <property type="project" value="TreeGrafter"/>
</dbReference>
<dbReference type="SUPFAM" id="SSF48403">
    <property type="entry name" value="Ankyrin repeat"/>
    <property type="match status" value="1"/>
</dbReference>
<dbReference type="PROSITE" id="PS50297">
    <property type="entry name" value="ANK_REP_REGION"/>
    <property type="match status" value="3"/>
</dbReference>
<dbReference type="InterPro" id="IPR051573">
    <property type="entry name" value="Ankyrin-SOCS_box_domain"/>
</dbReference>
<feature type="transmembrane region" description="Helical" evidence="10">
    <location>
        <begin position="12"/>
        <end position="39"/>
    </location>
</feature>
<evidence type="ECO:0000259" key="11">
    <source>
        <dbReference type="PROSITE" id="PS50225"/>
    </source>
</evidence>
<dbReference type="STRING" id="7868.ENSCMIP00000022347"/>
<dbReference type="InterPro" id="IPR036770">
    <property type="entry name" value="Ankyrin_rpt-contain_sf"/>
</dbReference>
<reference evidence="13" key="2">
    <citation type="journal article" date="2007" name="PLoS Biol.">
        <title>Survey sequencing and comparative analysis of the elephant shark (Callorhinchus milii) genome.</title>
        <authorList>
            <person name="Venkatesh B."/>
            <person name="Kirkness E.F."/>
            <person name="Loh Y.H."/>
            <person name="Halpern A.L."/>
            <person name="Lee A.P."/>
            <person name="Johnson J."/>
            <person name="Dandona N."/>
            <person name="Viswanathan L.D."/>
            <person name="Tay A."/>
            <person name="Venter J.C."/>
            <person name="Strausberg R.L."/>
            <person name="Brenner S."/>
        </authorList>
    </citation>
    <scope>NUCLEOTIDE SEQUENCE [LARGE SCALE GENOMIC DNA]</scope>
</reference>
<dbReference type="InParanoid" id="A0A4W3I0Y8"/>
<feature type="repeat" description="ANK" evidence="9">
    <location>
        <begin position="161"/>
        <end position="193"/>
    </location>
</feature>
<evidence type="ECO:0000313" key="12">
    <source>
        <dbReference type="Ensembl" id="ENSCMIP00000022347.1"/>
    </source>
</evidence>
<reference evidence="12" key="4">
    <citation type="submission" date="2025-08" db="UniProtKB">
        <authorList>
            <consortium name="Ensembl"/>
        </authorList>
    </citation>
    <scope>IDENTIFICATION</scope>
</reference>
<comment type="pathway">
    <text evidence="2">Protein modification; protein ubiquitination.</text>
</comment>
<dbReference type="GO" id="GO:0016567">
    <property type="term" value="P:protein ubiquitination"/>
    <property type="evidence" value="ECO:0007669"/>
    <property type="project" value="UniProtKB-UniPathway"/>
</dbReference>
<dbReference type="Gene3D" id="1.25.40.20">
    <property type="entry name" value="Ankyrin repeat-containing domain"/>
    <property type="match status" value="1"/>
</dbReference>
<reference evidence="13" key="1">
    <citation type="journal article" date="2006" name="Science">
        <title>Ancient noncoding elements conserved in the human genome.</title>
        <authorList>
            <person name="Venkatesh B."/>
            <person name="Kirkness E.F."/>
            <person name="Loh Y.H."/>
            <person name="Halpern A.L."/>
            <person name="Lee A.P."/>
            <person name="Johnson J."/>
            <person name="Dandona N."/>
            <person name="Viswanathan L.D."/>
            <person name="Tay A."/>
            <person name="Venter J.C."/>
            <person name="Strausberg R.L."/>
            <person name="Brenner S."/>
        </authorList>
    </citation>
    <scope>NUCLEOTIDE SEQUENCE [LARGE SCALE GENOMIC DNA]</scope>
</reference>
<dbReference type="Gene3D" id="1.10.750.20">
    <property type="entry name" value="SOCS box"/>
    <property type="match status" value="1"/>
</dbReference>
<dbReference type="SMART" id="SM00969">
    <property type="entry name" value="SOCS_box"/>
    <property type="match status" value="1"/>
</dbReference>
<sequence length="322" mass="35573">MEVNHILATFTNIYVTIFALFCFKLLIKISLALLTHFYIVKGNRKEAARIAEEFYGVVPGSWADRSPLHEAAYQGCQLSLKALIAQGFSVNLITIDRITPLHEACLGGHAACVKVLLENGAKVNAITIDGITPLFNACSIGSAACVTVLLQYGAKAQLECHLTSPIHEAVRKGHRDCLEILLGHGVDIDQEVPHLGTPLYMACDFQQTECVRKLLVLGASVDTGRYMDSPLHAAARRNSAQIIHLLIDCGADTEAKNEEGKRPVELSTANSAVEKAFLLREGPAFLTQLCRLRIRKCLGRLRLHMISRLELPERMTEFLLYR</sequence>
<dbReference type="PANTHER" id="PTHR24136">
    <property type="entry name" value="SOWAH (DROSOPHILA) HOMOLOG"/>
    <property type="match status" value="1"/>
</dbReference>
<dbReference type="SUPFAM" id="SSF158235">
    <property type="entry name" value="SOCS box-like"/>
    <property type="match status" value="1"/>
</dbReference>
<feature type="repeat" description="ANK" evidence="9">
    <location>
        <begin position="129"/>
        <end position="161"/>
    </location>
</feature>
<keyword evidence="10" id="KW-1133">Transmembrane helix</keyword>
<dbReference type="FunFam" id="1.25.40.20:FF:000016">
    <property type="entry name" value="Ankyrin repeat and SOCS box containing 5"/>
    <property type="match status" value="1"/>
</dbReference>
<dbReference type="Pfam" id="PF12796">
    <property type="entry name" value="Ank_2"/>
    <property type="match status" value="3"/>
</dbReference>
<evidence type="ECO:0000256" key="6">
    <source>
        <dbReference type="ARBA" id="ARBA00022824"/>
    </source>
</evidence>
<reference evidence="13" key="3">
    <citation type="journal article" date="2014" name="Nature">
        <title>Elephant shark genome provides unique insights into gnathostome evolution.</title>
        <authorList>
            <consortium name="International Elephant Shark Genome Sequencing Consortium"/>
            <person name="Venkatesh B."/>
            <person name="Lee A.P."/>
            <person name="Ravi V."/>
            <person name="Maurya A.K."/>
            <person name="Lian M.M."/>
            <person name="Swann J.B."/>
            <person name="Ohta Y."/>
            <person name="Flajnik M.F."/>
            <person name="Sutoh Y."/>
            <person name="Kasahara M."/>
            <person name="Hoon S."/>
            <person name="Gangu V."/>
            <person name="Roy S.W."/>
            <person name="Irimia M."/>
            <person name="Korzh V."/>
            <person name="Kondrychyn I."/>
            <person name="Lim Z.W."/>
            <person name="Tay B.H."/>
            <person name="Tohari S."/>
            <person name="Kong K.W."/>
            <person name="Ho S."/>
            <person name="Lorente-Galdos B."/>
            <person name="Quilez J."/>
            <person name="Marques-Bonet T."/>
            <person name="Raney B.J."/>
            <person name="Ingham P.W."/>
            <person name="Tay A."/>
            <person name="Hillier L.W."/>
            <person name="Minx P."/>
            <person name="Boehm T."/>
            <person name="Wilson R.K."/>
            <person name="Brenner S."/>
            <person name="Warren W.C."/>
        </authorList>
    </citation>
    <scope>NUCLEOTIDE SEQUENCE [LARGE SCALE GENOMIC DNA]</scope>
</reference>